<dbReference type="InterPro" id="IPR032508">
    <property type="entry name" value="FecR_C"/>
</dbReference>
<dbReference type="PANTHER" id="PTHR30273:SF2">
    <property type="entry name" value="PROTEIN FECR"/>
    <property type="match status" value="1"/>
</dbReference>
<name>A0A316EI64_9BACT</name>
<keyword evidence="1" id="KW-1133">Transmembrane helix</keyword>
<keyword evidence="5" id="KW-1185">Reference proteome</keyword>
<dbReference type="RefSeq" id="WP_109741520.1">
    <property type="nucleotide sequence ID" value="NZ_QGGO01000003.1"/>
</dbReference>
<dbReference type="PANTHER" id="PTHR30273">
    <property type="entry name" value="PERIPLASMIC SIGNAL SENSOR AND SIGMA FACTOR ACTIVATOR FECR-RELATED"/>
    <property type="match status" value="1"/>
</dbReference>
<keyword evidence="1" id="KW-0812">Transmembrane</keyword>
<dbReference type="AlphaFoldDB" id="A0A316EI64"/>
<evidence type="ECO:0000313" key="4">
    <source>
        <dbReference type="EMBL" id="PWK28528.1"/>
    </source>
</evidence>
<dbReference type="Pfam" id="PF16344">
    <property type="entry name" value="FecR_C"/>
    <property type="match status" value="1"/>
</dbReference>
<evidence type="ECO:0000259" key="3">
    <source>
        <dbReference type="Pfam" id="PF16344"/>
    </source>
</evidence>
<feature type="domain" description="Protein FecR C-terminal" evidence="3">
    <location>
        <begin position="259"/>
        <end position="326"/>
    </location>
</feature>
<dbReference type="InterPro" id="IPR012373">
    <property type="entry name" value="Ferrdict_sens_TM"/>
</dbReference>
<feature type="transmembrane region" description="Helical" evidence="1">
    <location>
        <begin position="76"/>
        <end position="98"/>
    </location>
</feature>
<evidence type="ECO:0000256" key="1">
    <source>
        <dbReference type="SAM" id="Phobius"/>
    </source>
</evidence>
<dbReference type="Gene3D" id="3.55.50.30">
    <property type="match status" value="1"/>
</dbReference>
<evidence type="ECO:0000259" key="2">
    <source>
        <dbReference type="Pfam" id="PF04773"/>
    </source>
</evidence>
<sequence>MSKQSFEYLLEKYLSGKCNAEEKKVVEQWFELVGNDSKIPTTEPEWNHVKDRMWSRIHKGATPITKPVSIWRKQSFRLAIAASITILLGLGIYFNYVLNTQNHLIISEYAGVVTQENATNKIIALKLEDGSVIKLHPKAILSYPKHFLADKREVTLKGNAFFDIKRNPNKPFMVLCGETITKVLGTSFLIKSDLSSKIQVEVKTGKVSVYEKGASNPKENGVVLTPNEKVVYFDEDNHFVTGLVEKPEVLVTVKDKINFDFRNARLSEVLQKFKDAYGIEIFLEDEKIANCTFTGDLNAMPIYNQLDFLCQTLNANYQIKGTDIIVSGRGCF</sequence>
<dbReference type="InterPro" id="IPR006860">
    <property type="entry name" value="FecR"/>
</dbReference>
<dbReference type="OrthoDB" id="645173at2"/>
<dbReference type="PIRSF" id="PIRSF018266">
    <property type="entry name" value="FecR"/>
    <property type="match status" value="1"/>
</dbReference>
<dbReference type="Gene3D" id="2.60.120.1440">
    <property type="match status" value="1"/>
</dbReference>
<gene>
    <name evidence="4" type="ORF">LV89_00732</name>
</gene>
<reference evidence="4 5" key="1">
    <citation type="submission" date="2018-05" db="EMBL/GenBank/DDBJ databases">
        <title>Genomic Encyclopedia of Archaeal and Bacterial Type Strains, Phase II (KMG-II): from individual species to whole genera.</title>
        <authorList>
            <person name="Goeker M."/>
        </authorList>
    </citation>
    <scope>NUCLEOTIDE SEQUENCE [LARGE SCALE GENOMIC DNA]</scope>
    <source>
        <strain evidence="4 5">DSM 22214</strain>
    </source>
</reference>
<protein>
    <submittedName>
        <fullName evidence="4">FecR family protein</fullName>
    </submittedName>
</protein>
<dbReference type="EMBL" id="QGGO01000003">
    <property type="protein sequence ID" value="PWK28528.1"/>
    <property type="molecule type" value="Genomic_DNA"/>
</dbReference>
<evidence type="ECO:0000313" key="5">
    <source>
        <dbReference type="Proteomes" id="UP000245489"/>
    </source>
</evidence>
<dbReference type="Pfam" id="PF04773">
    <property type="entry name" value="FecR"/>
    <property type="match status" value="1"/>
</dbReference>
<dbReference type="GO" id="GO:0016989">
    <property type="term" value="F:sigma factor antagonist activity"/>
    <property type="evidence" value="ECO:0007669"/>
    <property type="project" value="TreeGrafter"/>
</dbReference>
<feature type="domain" description="FecR protein" evidence="2">
    <location>
        <begin position="118"/>
        <end position="207"/>
    </location>
</feature>
<dbReference type="Proteomes" id="UP000245489">
    <property type="component" value="Unassembled WGS sequence"/>
</dbReference>
<proteinExistence type="predicted"/>
<keyword evidence="1" id="KW-0472">Membrane</keyword>
<accession>A0A316EI64</accession>
<comment type="caution">
    <text evidence="4">The sequence shown here is derived from an EMBL/GenBank/DDBJ whole genome shotgun (WGS) entry which is preliminary data.</text>
</comment>
<organism evidence="4 5">
    <name type="scientific">Arcicella aurantiaca</name>
    <dbReference type="NCBI Taxonomy" id="591202"/>
    <lineage>
        <taxon>Bacteria</taxon>
        <taxon>Pseudomonadati</taxon>
        <taxon>Bacteroidota</taxon>
        <taxon>Cytophagia</taxon>
        <taxon>Cytophagales</taxon>
        <taxon>Flectobacillaceae</taxon>
        <taxon>Arcicella</taxon>
    </lineage>
</organism>